<dbReference type="AlphaFoldDB" id="A0A8J6QTU7"/>
<dbReference type="InterPro" id="IPR007712">
    <property type="entry name" value="RelE/ParE_toxin"/>
</dbReference>
<keyword evidence="5" id="KW-1185">Reference proteome</keyword>
<reference evidence="4" key="1">
    <citation type="submission" date="2020-09" db="EMBL/GenBank/DDBJ databases">
        <title>Pelobacter alkaliphilus sp. nov., a novel anaerobic arsenate-reducing bacterium from terrestrial mud volcano.</title>
        <authorList>
            <person name="Khomyakova M.A."/>
            <person name="Merkel A.Y."/>
            <person name="Slobodkin A.I."/>
        </authorList>
    </citation>
    <scope>NUCLEOTIDE SEQUENCE</scope>
    <source>
        <strain evidence="4">M08fum</strain>
    </source>
</reference>
<comment type="similarity">
    <text evidence="1 3">Belongs to the RelE toxin family.</text>
</comment>
<evidence type="ECO:0000313" key="4">
    <source>
        <dbReference type="EMBL" id="MBD1399635.1"/>
    </source>
</evidence>
<protein>
    <recommendedName>
        <fullName evidence="3">Toxin</fullName>
    </recommendedName>
</protein>
<dbReference type="RefSeq" id="WP_191153917.1">
    <property type="nucleotide sequence ID" value="NZ_JACWUN010000003.1"/>
</dbReference>
<dbReference type="Pfam" id="PF05016">
    <property type="entry name" value="ParE_toxin"/>
    <property type="match status" value="1"/>
</dbReference>
<dbReference type="InterPro" id="IPR028344">
    <property type="entry name" value="ParE1/4"/>
</dbReference>
<dbReference type="PIRSF" id="PIRSF029218">
    <property type="entry name" value="ParE"/>
    <property type="match status" value="1"/>
</dbReference>
<dbReference type="InterPro" id="IPR035093">
    <property type="entry name" value="RelE/ParE_toxin_dom_sf"/>
</dbReference>
<dbReference type="PANTHER" id="PTHR33755:SF9">
    <property type="entry name" value="TOXIN PARE1"/>
    <property type="match status" value="1"/>
</dbReference>
<name>A0A8J6QTU7_9BACT</name>
<comment type="caution">
    <text evidence="4">The sequence shown here is derived from an EMBL/GenBank/DDBJ whole genome shotgun (WGS) entry which is preliminary data.</text>
</comment>
<evidence type="ECO:0000313" key="5">
    <source>
        <dbReference type="Proteomes" id="UP000632828"/>
    </source>
</evidence>
<dbReference type="EMBL" id="JACWUN010000003">
    <property type="protein sequence ID" value="MBD1399635.1"/>
    <property type="molecule type" value="Genomic_DNA"/>
</dbReference>
<gene>
    <name evidence="4" type="ORF">ICT70_03025</name>
</gene>
<evidence type="ECO:0000256" key="3">
    <source>
        <dbReference type="PIRNR" id="PIRNR029218"/>
    </source>
</evidence>
<evidence type="ECO:0000256" key="2">
    <source>
        <dbReference type="ARBA" id="ARBA00022649"/>
    </source>
</evidence>
<proteinExistence type="inferred from homology"/>
<dbReference type="InterPro" id="IPR051803">
    <property type="entry name" value="TA_system_RelE-like_toxin"/>
</dbReference>
<organism evidence="4 5">
    <name type="scientific">Pelovirga terrestris</name>
    <dbReference type="NCBI Taxonomy" id="2771352"/>
    <lineage>
        <taxon>Bacteria</taxon>
        <taxon>Pseudomonadati</taxon>
        <taxon>Thermodesulfobacteriota</taxon>
        <taxon>Desulfuromonadia</taxon>
        <taxon>Geobacterales</taxon>
        <taxon>Geobacteraceae</taxon>
        <taxon>Pelovirga</taxon>
    </lineage>
</organism>
<keyword evidence="2" id="KW-1277">Toxin-antitoxin system</keyword>
<dbReference type="Gene3D" id="3.30.2310.20">
    <property type="entry name" value="RelE-like"/>
    <property type="match status" value="1"/>
</dbReference>
<evidence type="ECO:0000256" key="1">
    <source>
        <dbReference type="ARBA" id="ARBA00006226"/>
    </source>
</evidence>
<dbReference type="PANTHER" id="PTHR33755">
    <property type="entry name" value="TOXIN PARE1-RELATED"/>
    <property type="match status" value="1"/>
</dbReference>
<accession>A0A8J6QTU7</accession>
<sequence>MPMFSLTKQALEDLREIGRYTQERWGRDQRRHYLAQLDRCFHALAENPNQGQRCDEIRSGYRKFPSGQHVVFYREQVAGGINVIRVLHERMDLEVRL</sequence>
<dbReference type="Proteomes" id="UP000632828">
    <property type="component" value="Unassembled WGS sequence"/>
</dbReference>